<gene>
    <name evidence="2" type="ORF">RMAR1173_LOCUS10520</name>
</gene>
<dbReference type="AlphaFoldDB" id="A0A7S2WH43"/>
<feature type="region of interest" description="Disordered" evidence="1">
    <location>
        <begin position="32"/>
        <end position="59"/>
    </location>
</feature>
<organism evidence="2">
    <name type="scientific">Rhizochromulina marina</name>
    <dbReference type="NCBI Taxonomy" id="1034831"/>
    <lineage>
        <taxon>Eukaryota</taxon>
        <taxon>Sar</taxon>
        <taxon>Stramenopiles</taxon>
        <taxon>Ochrophyta</taxon>
        <taxon>Dictyochophyceae</taxon>
        <taxon>Rhizochromulinales</taxon>
        <taxon>Rhizochromulina</taxon>
    </lineage>
</organism>
<evidence type="ECO:0000313" key="2">
    <source>
        <dbReference type="EMBL" id="CAD9687732.1"/>
    </source>
</evidence>
<dbReference type="EMBL" id="HBHJ01015811">
    <property type="protein sequence ID" value="CAD9687732.1"/>
    <property type="molecule type" value="Transcribed_RNA"/>
</dbReference>
<name>A0A7S2WH43_9STRA</name>
<protein>
    <submittedName>
        <fullName evidence="2">Uncharacterized protein</fullName>
    </submittedName>
</protein>
<accession>A0A7S2WH43</accession>
<proteinExistence type="predicted"/>
<sequence>MASCPPTTAADAAAAAAAATAAVVVRDDALASFPTAPPKHQHAEAVDQEEEPVEEHEGPLSFTQDLATQDAMMDPSVFDFDLLCDTILDGELGPDDLALLQSME</sequence>
<reference evidence="2" key="1">
    <citation type="submission" date="2021-01" db="EMBL/GenBank/DDBJ databases">
        <authorList>
            <person name="Corre E."/>
            <person name="Pelletier E."/>
            <person name="Niang G."/>
            <person name="Scheremetjew M."/>
            <person name="Finn R."/>
            <person name="Kale V."/>
            <person name="Holt S."/>
            <person name="Cochrane G."/>
            <person name="Meng A."/>
            <person name="Brown T."/>
            <person name="Cohen L."/>
        </authorList>
    </citation>
    <scope>NUCLEOTIDE SEQUENCE</scope>
    <source>
        <strain evidence="2">CCMP1243</strain>
    </source>
</reference>
<evidence type="ECO:0000256" key="1">
    <source>
        <dbReference type="SAM" id="MobiDB-lite"/>
    </source>
</evidence>